<dbReference type="GeneID" id="91309588"/>
<evidence type="ECO:0000256" key="1">
    <source>
        <dbReference type="ARBA" id="ARBA00004141"/>
    </source>
</evidence>
<evidence type="ECO:0000256" key="6">
    <source>
        <dbReference type="ARBA" id="ARBA00023136"/>
    </source>
</evidence>
<evidence type="ECO:0000256" key="3">
    <source>
        <dbReference type="ARBA" id="ARBA00022692"/>
    </source>
</evidence>
<geneLocation type="plasmid" evidence="11">
    <name>pspa1</name>
</geneLocation>
<dbReference type="GO" id="GO:0015297">
    <property type="term" value="F:antiporter activity"/>
    <property type="evidence" value="ECO:0007669"/>
    <property type="project" value="InterPro"/>
</dbReference>
<evidence type="ECO:0000256" key="4">
    <source>
        <dbReference type="ARBA" id="ARBA00022989"/>
    </source>
</evidence>
<keyword evidence="2" id="KW-0813">Transport</keyword>
<dbReference type="InterPro" id="IPR006153">
    <property type="entry name" value="Cation/H_exchanger_TM"/>
</dbReference>
<evidence type="ECO:0000256" key="8">
    <source>
        <dbReference type="SAM" id="Phobius"/>
    </source>
</evidence>
<keyword evidence="5" id="KW-0406">Ion transport</keyword>
<name>A0A191V9U4_9ACTN</name>
<dbReference type="PANTHER" id="PTHR32468:SF0">
    <property type="entry name" value="K(+)_H(+) ANTIPORTER 1"/>
    <property type="match status" value="1"/>
</dbReference>
<dbReference type="RefSeq" id="WP_064732128.1">
    <property type="nucleotide sequence ID" value="NZ_BMRX01000023.1"/>
</dbReference>
<dbReference type="GO" id="GO:0016020">
    <property type="term" value="C:membrane"/>
    <property type="evidence" value="ECO:0007669"/>
    <property type="project" value="UniProtKB-SubCell"/>
</dbReference>
<proteinExistence type="predicted"/>
<keyword evidence="10" id="KW-0614">Plasmid</keyword>
<evidence type="ECO:0000259" key="9">
    <source>
        <dbReference type="Pfam" id="PF00999"/>
    </source>
</evidence>
<dbReference type="AlphaFoldDB" id="A0A191V9U4"/>
<sequence>MTTLQYLMLDLVVILAAAHLCGTAAKRLGQPRVIGEIAAGLLLGPTALGHLAGDAVFPADSIPALKILAAVGLTLFMFIVGMELDHRVMRGRARVVTGLALGSTLLPLALGCALALRIAPGYADGATLPFVLFVGVAVSATAFPVLARILADRGMQRTLIGGIALSAAAVIDIIAYSLLSLAVALNSAAGNEAWRLLLVPVYVAVLFTVVRPLLRRTITAAEPLPWLFVGLFASALAAEWLQIHYIFGAFAFGVAMPRDEAFLHRLRQRLEPAVILLLPVFFAVTGLTVDLTDLRMGEFGLLGVILAISVFGKVAGGYGSARLFGIPHRDSATLGALVNTRGLTELVILSVGLEQGLINAELYAMLVVMALVTTAMTGPLLSAFHPTGKAPDRPPTPAPRREAARTAAAEHRVEHVPAPRRAAPAAEPSGPE</sequence>
<feature type="transmembrane region" description="Helical" evidence="8">
    <location>
        <begin position="362"/>
        <end position="384"/>
    </location>
</feature>
<dbReference type="Pfam" id="PF00999">
    <property type="entry name" value="Na_H_Exchanger"/>
    <property type="match status" value="1"/>
</dbReference>
<dbReference type="EMBL" id="CP015867">
    <property type="protein sequence ID" value="ANJ11801.1"/>
    <property type="molecule type" value="Genomic_DNA"/>
</dbReference>
<evidence type="ECO:0000256" key="2">
    <source>
        <dbReference type="ARBA" id="ARBA00022448"/>
    </source>
</evidence>
<feature type="transmembrane region" description="Helical" evidence="8">
    <location>
        <begin position="226"/>
        <end position="253"/>
    </location>
</feature>
<accession>A0A191V9U4</accession>
<organism evidence="10 11">
    <name type="scientific">Streptomyces parvulus</name>
    <dbReference type="NCBI Taxonomy" id="146923"/>
    <lineage>
        <taxon>Bacteria</taxon>
        <taxon>Bacillati</taxon>
        <taxon>Actinomycetota</taxon>
        <taxon>Actinomycetes</taxon>
        <taxon>Kitasatosporales</taxon>
        <taxon>Streptomycetaceae</taxon>
        <taxon>Streptomyces</taxon>
    </lineage>
</organism>
<feature type="transmembrane region" description="Helical" evidence="8">
    <location>
        <begin position="273"/>
        <end position="292"/>
    </location>
</feature>
<keyword evidence="6 8" id="KW-0472">Membrane</keyword>
<dbReference type="GO" id="GO:1902600">
    <property type="term" value="P:proton transmembrane transport"/>
    <property type="evidence" value="ECO:0007669"/>
    <property type="project" value="InterPro"/>
</dbReference>
<feature type="transmembrane region" description="Helical" evidence="8">
    <location>
        <begin position="37"/>
        <end position="57"/>
    </location>
</feature>
<dbReference type="PANTHER" id="PTHR32468">
    <property type="entry name" value="CATION/H + ANTIPORTER"/>
    <property type="match status" value="1"/>
</dbReference>
<dbReference type="InterPro" id="IPR050794">
    <property type="entry name" value="CPA2_transporter"/>
</dbReference>
<protein>
    <recommendedName>
        <fullName evidence="9">Cation/H+ exchanger transmembrane domain-containing protein</fullName>
    </recommendedName>
</protein>
<feature type="region of interest" description="Disordered" evidence="7">
    <location>
        <begin position="385"/>
        <end position="432"/>
    </location>
</feature>
<evidence type="ECO:0000313" key="10">
    <source>
        <dbReference type="EMBL" id="ANJ11801.1"/>
    </source>
</evidence>
<feature type="transmembrane region" description="Helical" evidence="8">
    <location>
        <begin position="193"/>
        <end position="214"/>
    </location>
</feature>
<gene>
    <name evidence="10" type="ORF">Spa2297_32245</name>
</gene>
<feature type="domain" description="Cation/H+ exchanger transmembrane" evidence="9">
    <location>
        <begin position="16"/>
        <end position="382"/>
    </location>
</feature>
<feature type="transmembrane region" description="Helical" evidence="8">
    <location>
        <begin position="63"/>
        <end position="84"/>
    </location>
</feature>
<feature type="transmembrane region" description="Helical" evidence="8">
    <location>
        <begin position="96"/>
        <end position="116"/>
    </location>
</feature>
<dbReference type="Proteomes" id="UP000078468">
    <property type="component" value="Plasmid pspa1"/>
</dbReference>
<evidence type="ECO:0000256" key="7">
    <source>
        <dbReference type="SAM" id="MobiDB-lite"/>
    </source>
</evidence>
<comment type="subcellular location">
    <subcellularLocation>
        <location evidence="1">Membrane</location>
        <topology evidence="1">Multi-pass membrane protein</topology>
    </subcellularLocation>
</comment>
<dbReference type="Gene3D" id="1.20.1530.20">
    <property type="match status" value="1"/>
</dbReference>
<keyword evidence="4 8" id="KW-1133">Transmembrane helix</keyword>
<feature type="transmembrane region" description="Helical" evidence="8">
    <location>
        <begin position="159"/>
        <end position="181"/>
    </location>
</feature>
<reference evidence="10 11" key="1">
    <citation type="submission" date="2016-05" db="EMBL/GenBank/DDBJ databases">
        <title>Non-Contiguous Finished Genome Sequence of Streptomyces parvulus 2297 Integrated Site-Specifically with Actinophage R4.</title>
        <authorList>
            <person name="Nishizawa T."/>
            <person name="Miura T."/>
            <person name="Harada C."/>
            <person name="Guo Y."/>
            <person name="Narisawa K."/>
            <person name="Ohta H."/>
            <person name="Takahashi H."/>
            <person name="Shirai M."/>
        </authorList>
    </citation>
    <scope>NUCLEOTIDE SEQUENCE [LARGE SCALE GENOMIC DNA]</scope>
    <source>
        <strain evidence="10 11">2297</strain>
        <plasmid evidence="11">pspa1</plasmid>
    </source>
</reference>
<feature type="transmembrane region" description="Helical" evidence="8">
    <location>
        <begin position="128"/>
        <end position="147"/>
    </location>
</feature>
<dbReference type="InterPro" id="IPR038770">
    <property type="entry name" value="Na+/solute_symporter_sf"/>
</dbReference>
<evidence type="ECO:0000313" key="11">
    <source>
        <dbReference type="Proteomes" id="UP000078468"/>
    </source>
</evidence>
<keyword evidence="3 8" id="KW-0812">Transmembrane</keyword>
<feature type="transmembrane region" description="Helical" evidence="8">
    <location>
        <begin position="299"/>
        <end position="321"/>
    </location>
</feature>
<feature type="compositionally biased region" description="Basic and acidic residues" evidence="7">
    <location>
        <begin position="399"/>
        <end position="417"/>
    </location>
</feature>
<dbReference type="KEGG" id="spav:Spa2297_32245"/>
<evidence type="ECO:0000256" key="5">
    <source>
        <dbReference type="ARBA" id="ARBA00023065"/>
    </source>
</evidence>